<dbReference type="InParanoid" id="A0A4S2MRP0"/>
<evidence type="ECO:0000313" key="3">
    <source>
        <dbReference type="Proteomes" id="UP000298138"/>
    </source>
</evidence>
<dbReference type="Proteomes" id="UP000298138">
    <property type="component" value="Unassembled WGS sequence"/>
</dbReference>
<keyword evidence="1" id="KW-0732">Signal</keyword>
<gene>
    <name evidence="2" type="ORF">EX30DRAFT_342959</name>
</gene>
<name>A0A4S2MRP0_9PEZI</name>
<keyword evidence="3" id="KW-1185">Reference proteome</keyword>
<dbReference type="AlphaFoldDB" id="A0A4S2MRP0"/>
<evidence type="ECO:0008006" key="4">
    <source>
        <dbReference type="Google" id="ProtNLM"/>
    </source>
</evidence>
<organism evidence="2 3">
    <name type="scientific">Ascodesmis nigricans</name>
    <dbReference type="NCBI Taxonomy" id="341454"/>
    <lineage>
        <taxon>Eukaryota</taxon>
        <taxon>Fungi</taxon>
        <taxon>Dikarya</taxon>
        <taxon>Ascomycota</taxon>
        <taxon>Pezizomycotina</taxon>
        <taxon>Pezizomycetes</taxon>
        <taxon>Pezizales</taxon>
        <taxon>Ascodesmidaceae</taxon>
        <taxon>Ascodesmis</taxon>
    </lineage>
</organism>
<protein>
    <recommendedName>
        <fullName evidence="4">Hydrophobin</fullName>
    </recommendedName>
</protein>
<evidence type="ECO:0000256" key="1">
    <source>
        <dbReference type="SAM" id="SignalP"/>
    </source>
</evidence>
<sequence>MHLHTLLLAPLLILPTLSAPTTGDSPNCKIDSKDGFRSNCSNGILGLNLLSCLINLDGNFCCEYGNPTTIGGLLTLSALNCVDIL</sequence>
<dbReference type="EMBL" id="ML220138">
    <property type="protein sequence ID" value="TGZ78739.1"/>
    <property type="molecule type" value="Genomic_DNA"/>
</dbReference>
<evidence type="ECO:0000313" key="2">
    <source>
        <dbReference type="EMBL" id="TGZ78739.1"/>
    </source>
</evidence>
<proteinExistence type="predicted"/>
<feature type="signal peptide" evidence="1">
    <location>
        <begin position="1"/>
        <end position="18"/>
    </location>
</feature>
<accession>A0A4S2MRP0</accession>
<feature type="chain" id="PRO_5020520423" description="Hydrophobin" evidence="1">
    <location>
        <begin position="19"/>
        <end position="85"/>
    </location>
</feature>
<reference evidence="2 3" key="1">
    <citation type="submission" date="2019-04" db="EMBL/GenBank/DDBJ databases">
        <title>Comparative genomics and transcriptomics to analyze fruiting body development in filamentous ascomycetes.</title>
        <authorList>
            <consortium name="DOE Joint Genome Institute"/>
            <person name="Lutkenhaus R."/>
            <person name="Traeger S."/>
            <person name="Breuer J."/>
            <person name="Kuo A."/>
            <person name="Lipzen A."/>
            <person name="Pangilinan J."/>
            <person name="Dilworth D."/>
            <person name="Sandor L."/>
            <person name="Poggeler S."/>
            <person name="Barry K."/>
            <person name="Grigoriev I.V."/>
            <person name="Nowrousian M."/>
        </authorList>
    </citation>
    <scope>NUCLEOTIDE SEQUENCE [LARGE SCALE GENOMIC DNA]</scope>
    <source>
        <strain evidence="2 3">CBS 389.68</strain>
    </source>
</reference>